<dbReference type="PANTHER" id="PTHR19879">
    <property type="entry name" value="TRANSCRIPTION INITIATION FACTOR TFIID"/>
    <property type="match status" value="1"/>
</dbReference>
<feature type="repeat" description="WD" evidence="7">
    <location>
        <begin position="443"/>
        <end position="479"/>
    </location>
</feature>
<reference evidence="9" key="1">
    <citation type="submission" date="2017-08" db="EMBL/GenBank/DDBJ databases">
        <authorList>
            <person name="Polle J.E."/>
            <person name="Barry K."/>
            <person name="Cushman J."/>
            <person name="Schmutz J."/>
            <person name="Tran D."/>
            <person name="Hathwaick L.T."/>
            <person name="Yim W.C."/>
            <person name="Jenkins J."/>
            <person name="Mckie-Krisberg Z.M."/>
            <person name="Prochnik S."/>
            <person name="Lindquist E."/>
            <person name="Dockter R.B."/>
            <person name="Adam C."/>
            <person name="Molina H."/>
            <person name="Bunkerborg J."/>
            <person name="Jin E."/>
            <person name="Buchheim M."/>
            <person name="Magnuson J."/>
        </authorList>
    </citation>
    <scope>NUCLEOTIDE SEQUENCE</scope>
    <source>
        <strain evidence="9">CCAP 19/18</strain>
    </source>
</reference>
<keyword evidence="2 7" id="KW-0853">WD repeat</keyword>
<dbReference type="Pfam" id="PF00400">
    <property type="entry name" value="WD40"/>
    <property type="match status" value="5"/>
</dbReference>
<feature type="region of interest" description="Disordered" evidence="8">
    <location>
        <begin position="481"/>
        <end position="508"/>
    </location>
</feature>
<dbReference type="Gene3D" id="2.130.10.10">
    <property type="entry name" value="YVTN repeat-like/Quinoprotein amine dehydrogenase"/>
    <property type="match status" value="2"/>
</dbReference>
<dbReference type="Proteomes" id="UP000815325">
    <property type="component" value="Unassembled WGS sequence"/>
</dbReference>
<feature type="compositionally biased region" description="Basic and acidic residues" evidence="8">
    <location>
        <begin position="135"/>
        <end position="158"/>
    </location>
</feature>
<keyword evidence="3" id="KW-0677">Repeat</keyword>
<dbReference type="SUPFAM" id="SSF160897">
    <property type="entry name" value="Taf5 N-terminal domain-like"/>
    <property type="match status" value="1"/>
</dbReference>
<dbReference type="InterPro" id="IPR037264">
    <property type="entry name" value="TFIID_NTD2_sf"/>
</dbReference>
<evidence type="ECO:0000256" key="1">
    <source>
        <dbReference type="ARBA" id="ARBA00004123"/>
    </source>
</evidence>
<keyword evidence="10" id="KW-1185">Reference proteome</keyword>
<feature type="compositionally biased region" description="Acidic residues" evidence="8">
    <location>
        <begin position="114"/>
        <end position="126"/>
    </location>
</feature>
<dbReference type="EMBL" id="MU070251">
    <property type="protein sequence ID" value="KAF5828755.1"/>
    <property type="molecule type" value="Genomic_DNA"/>
</dbReference>
<dbReference type="CDD" id="cd00200">
    <property type="entry name" value="WD40"/>
    <property type="match status" value="1"/>
</dbReference>
<proteinExistence type="predicted"/>
<keyword evidence="4" id="KW-0805">Transcription regulation</keyword>
<evidence type="ECO:0000256" key="4">
    <source>
        <dbReference type="ARBA" id="ARBA00023015"/>
    </source>
</evidence>
<keyword evidence="6" id="KW-0539">Nucleus</keyword>
<evidence type="ECO:0000256" key="5">
    <source>
        <dbReference type="ARBA" id="ARBA00023163"/>
    </source>
</evidence>
<feature type="region of interest" description="Disordered" evidence="8">
    <location>
        <begin position="97"/>
        <end position="158"/>
    </location>
</feature>
<dbReference type="PRINTS" id="PR00320">
    <property type="entry name" value="GPROTEINBRPT"/>
</dbReference>
<keyword evidence="5" id="KW-0804">Transcription</keyword>
<evidence type="ECO:0000313" key="10">
    <source>
        <dbReference type="Proteomes" id="UP000815325"/>
    </source>
</evidence>
<feature type="repeat" description="WD" evidence="7">
    <location>
        <begin position="317"/>
        <end position="358"/>
    </location>
</feature>
<name>A0ABQ7G2D3_DUNSA</name>
<dbReference type="InterPro" id="IPR015943">
    <property type="entry name" value="WD40/YVTN_repeat-like_dom_sf"/>
</dbReference>
<feature type="repeat" description="WD" evidence="7">
    <location>
        <begin position="401"/>
        <end position="442"/>
    </location>
</feature>
<dbReference type="Gene3D" id="1.25.40.500">
    <property type="entry name" value="TFIID subunit TAF5, NTD2 domain"/>
    <property type="match status" value="1"/>
</dbReference>
<comment type="caution">
    <text evidence="9">The sequence shown here is derived from an EMBL/GenBank/DDBJ whole genome shotgun (WGS) entry which is preliminary data.</text>
</comment>
<evidence type="ECO:0000256" key="2">
    <source>
        <dbReference type="ARBA" id="ARBA00022574"/>
    </source>
</evidence>
<feature type="repeat" description="WD" evidence="7">
    <location>
        <begin position="275"/>
        <end position="307"/>
    </location>
</feature>
<evidence type="ECO:0000256" key="8">
    <source>
        <dbReference type="SAM" id="MobiDB-lite"/>
    </source>
</evidence>
<feature type="compositionally biased region" description="Low complexity" evidence="8">
    <location>
        <begin position="488"/>
        <end position="508"/>
    </location>
</feature>
<dbReference type="PROSITE" id="PS00678">
    <property type="entry name" value="WD_REPEATS_1"/>
    <property type="match status" value="2"/>
</dbReference>
<feature type="region of interest" description="Disordered" evidence="8">
    <location>
        <begin position="238"/>
        <end position="269"/>
    </location>
</feature>
<dbReference type="PANTHER" id="PTHR19879:SF1">
    <property type="entry name" value="CANNONBALL-RELATED"/>
    <property type="match status" value="1"/>
</dbReference>
<dbReference type="SMART" id="SM00320">
    <property type="entry name" value="WD40"/>
    <property type="match status" value="6"/>
</dbReference>
<dbReference type="SUPFAM" id="SSF50978">
    <property type="entry name" value="WD40 repeat-like"/>
    <property type="match status" value="1"/>
</dbReference>
<evidence type="ECO:0000256" key="6">
    <source>
        <dbReference type="ARBA" id="ARBA00023242"/>
    </source>
</evidence>
<dbReference type="InterPro" id="IPR019775">
    <property type="entry name" value="WD40_repeat_CS"/>
</dbReference>
<organism evidence="9 10">
    <name type="scientific">Dunaliella salina</name>
    <name type="common">Green alga</name>
    <name type="synonym">Protococcus salinus</name>
    <dbReference type="NCBI Taxonomy" id="3046"/>
    <lineage>
        <taxon>Eukaryota</taxon>
        <taxon>Viridiplantae</taxon>
        <taxon>Chlorophyta</taxon>
        <taxon>core chlorophytes</taxon>
        <taxon>Chlorophyceae</taxon>
        <taxon>CS clade</taxon>
        <taxon>Chlamydomonadales</taxon>
        <taxon>Dunaliellaceae</taxon>
        <taxon>Dunaliella</taxon>
    </lineage>
</organism>
<evidence type="ECO:0000256" key="3">
    <source>
        <dbReference type="ARBA" id="ARBA00022737"/>
    </source>
</evidence>
<feature type="repeat" description="WD" evidence="7">
    <location>
        <begin position="359"/>
        <end position="400"/>
    </location>
</feature>
<evidence type="ECO:0000256" key="7">
    <source>
        <dbReference type="PROSITE-ProRule" id="PRU00221"/>
    </source>
</evidence>
<evidence type="ECO:0000313" key="9">
    <source>
        <dbReference type="EMBL" id="KAF5828755.1"/>
    </source>
</evidence>
<dbReference type="PROSITE" id="PS50082">
    <property type="entry name" value="WD_REPEATS_2"/>
    <property type="match status" value="5"/>
</dbReference>
<dbReference type="InterPro" id="IPR036322">
    <property type="entry name" value="WD40_repeat_dom_sf"/>
</dbReference>
<gene>
    <name evidence="9" type="ORF">DUNSADRAFT_17117</name>
</gene>
<dbReference type="InterPro" id="IPR020472">
    <property type="entry name" value="WD40_PAC1"/>
</dbReference>
<dbReference type="PROSITE" id="PS50294">
    <property type="entry name" value="WD_REPEATS_REGION"/>
    <property type="match status" value="5"/>
</dbReference>
<comment type="subcellular location">
    <subcellularLocation>
        <location evidence="1">Nucleus</location>
    </subcellularLocation>
</comment>
<protein>
    <submittedName>
        <fullName evidence="9">Transcription initiation factor TFIID, subunit TAF5</fullName>
    </submittedName>
</protein>
<dbReference type="InterPro" id="IPR001680">
    <property type="entry name" value="WD40_rpt"/>
</dbReference>
<accession>A0ABQ7G2D3</accession>
<sequence>MKTTIRMSSYAHGLLMQFLCSNPRMLQLAGIINEHINLEVTEGPPQPAVEEPELGEAEADDFSNPMGLEDADVAFTNQQPVHLGLLKGNVEDQAFDKEAASQAPPPLPPQEQGSDAENDVDEEEGDGEKKKKKKLDPETERKLAAAEEKKRIQETRERIDPQPWVPQWLDTQLEQAWLTDIANRAPVGPASLPSCCLFTFVNARQSLNCATFSSDVTKLVVGSDGTQGASDMQVDQEGAIAPGGTWGSGQQGTGHVHIDPDEDDEDERPAGVTYLYGHTAPVYAVDISHDSRLLLSGSGDGNVRLWSSEMGVGLAAFRGHMLPVWDVATGPLGYHFASASADRTARVWATDHVRTLRIFAGHQADVDVVRWHPNCHYVATASSDRSVRLWDVGTGGCVRFLLGLRAAPTCMEISPDGRQVAAGGEDGNICIWDLGTSKRVAHLAGHTGPVWSLAYSKGDGALLASGGADETVQLWSASSAAGSNPSIASTTTSASAPGAPAPQAADGQAGFVAPQGAADGALAAGGGSTAIPAAAPRVVAQQAPLSKHRTKSSSVTRLQFSNRNLLLAAGSFRKGGK</sequence>